<protein>
    <recommendedName>
        <fullName evidence="4">Lipoprotein</fullName>
    </recommendedName>
</protein>
<gene>
    <name evidence="2" type="ORF">BN8_05620</name>
</gene>
<organism evidence="2 3">
    <name type="scientific">Fibrisoma limi BUZ 3</name>
    <dbReference type="NCBI Taxonomy" id="1185876"/>
    <lineage>
        <taxon>Bacteria</taxon>
        <taxon>Pseudomonadati</taxon>
        <taxon>Bacteroidota</taxon>
        <taxon>Cytophagia</taxon>
        <taxon>Cytophagales</taxon>
        <taxon>Spirosomataceae</taxon>
        <taxon>Fibrisoma</taxon>
    </lineage>
</organism>
<feature type="coiled-coil region" evidence="1">
    <location>
        <begin position="20"/>
        <end position="54"/>
    </location>
</feature>
<reference evidence="2 3" key="1">
    <citation type="journal article" date="2012" name="J. Bacteriol.">
        <title>Genome Sequence of the Filamentous Bacterium Fibrisoma limi BUZ 3T.</title>
        <authorList>
            <person name="Filippini M."/>
            <person name="Qi W."/>
            <person name="Jaenicke S."/>
            <person name="Goesmann A."/>
            <person name="Smits T.H."/>
            <person name="Bagheri H.C."/>
        </authorList>
    </citation>
    <scope>NUCLEOTIDE SEQUENCE [LARGE SCALE GENOMIC DNA]</scope>
    <source>
        <strain evidence="3">BUZ 3T</strain>
    </source>
</reference>
<dbReference type="PROSITE" id="PS51257">
    <property type="entry name" value="PROKAR_LIPOPROTEIN"/>
    <property type="match status" value="1"/>
</dbReference>
<sequence length="190" mass="21746">MRLAYWLTAVLILALSGCRLREREKELDQRTQELDQKEQQLVLREQQLNLKEADLARREKALTAPSDSTNDSTVVYNPYLVGRWSVQMRCTETSCEGSAVGDTKTEQWAINYRDNRVFAQAVANNELFRVYTGSYKQDALILTAQQDSLAANTKITVSLRFKTSTTMEGQREIVREGICRIVYALELTKL</sequence>
<dbReference type="EMBL" id="CAIT01000009">
    <property type="protein sequence ID" value="CCH56295.1"/>
    <property type="molecule type" value="Genomic_DNA"/>
</dbReference>
<name>I2GQW7_9BACT</name>
<dbReference type="eggNOG" id="ENOG5031KC7">
    <property type="taxonomic scope" value="Bacteria"/>
</dbReference>
<accession>I2GQW7</accession>
<keyword evidence="3" id="KW-1185">Reference proteome</keyword>
<dbReference type="RefSeq" id="WP_009284860.1">
    <property type="nucleotide sequence ID" value="NZ_CAIT01000009.1"/>
</dbReference>
<comment type="caution">
    <text evidence="2">The sequence shown here is derived from an EMBL/GenBank/DDBJ whole genome shotgun (WGS) entry which is preliminary data.</text>
</comment>
<dbReference type="STRING" id="1185876.BN8_05620"/>
<keyword evidence="1" id="KW-0175">Coiled coil</keyword>
<proteinExistence type="predicted"/>
<evidence type="ECO:0000313" key="3">
    <source>
        <dbReference type="Proteomes" id="UP000009309"/>
    </source>
</evidence>
<evidence type="ECO:0000256" key="1">
    <source>
        <dbReference type="SAM" id="Coils"/>
    </source>
</evidence>
<evidence type="ECO:0000313" key="2">
    <source>
        <dbReference type="EMBL" id="CCH56295.1"/>
    </source>
</evidence>
<evidence type="ECO:0008006" key="4">
    <source>
        <dbReference type="Google" id="ProtNLM"/>
    </source>
</evidence>
<dbReference type="AlphaFoldDB" id="I2GQW7"/>
<dbReference type="Proteomes" id="UP000009309">
    <property type="component" value="Unassembled WGS sequence"/>
</dbReference>
<dbReference type="OrthoDB" id="766447at2"/>